<reference evidence="4 5" key="1">
    <citation type="submission" date="2017-08" db="EMBL/GenBank/DDBJ databases">
        <title>Complete genome sequence of Gluconacetobacter saccharivorans CV1 isolated from Fermented Vinegar.</title>
        <authorList>
            <person name="Kim S.-Y."/>
        </authorList>
    </citation>
    <scope>NUCLEOTIDE SEQUENCE [LARGE SCALE GENOMIC DNA]</scope>
    <source>
        <strain evidence="4 5">CV1</strain>
    </source>
</reference>
<name>A0A347WF12_9PROT</name>
<dbReference type="CDD" id="cd07377">
    <property type="entry name" value="WHTH_GntR"/>
    <property type="match status" value="1"/>
</dbReference>
<keyword evidence="3" id="KW-0804">Transcription</keyword>
<dbReference type="PRINTS" id="PR00035">
    <property type="entry name" value="HTHGNTR"/>
</dbReference>
<dbReference type="Gene3D" id="1.20.120.530">
    <property type="entry name" value="GntR ligand-binding domain-like"/>
    <property type="match status" value="1"/>
</dbReference>
<dbReference type="InterPro" id="IPR011711">
    <property type="entry name" value="GntR_C"/>
</dbReference>
<sequence length="260" mass="28853">MPAAALARGGRKPAGTLIALPNPVRLRILTGMQEQDKTADRNPHIIEDRIIRAALSGHIAPGERLGEKDLSQIFNVSRTLVREAMMRLQARGIVEVSPRRGWFVIEPSVEEARHTIDARRALEVGMLVTIHDIQPAQIRTLREHVLSEQQALASGDRAQRSYLLGHFHVCLAETLGNPVIGSLLQDLTTRTVLIAALYQSTHDAHESCCEHGQIIDALEKGDPTEAARLMDVHLRHVEKALNYRHVANRLEHLKAALQGI</sequence>
<dbReference type="SUPFAM" id="SSF46785">
    <property type="entry name" value="Winged helix' DNA-binding domain"/>
    <property type="match status" value="1"/>
</dbReference>
<keyword evidence="5" id="KW-1185">Reference proteome</keyword>
<dbReference type="SMART" id="SM00895">
    <property type="entry name" value="FCD"/>
    <property type="match status" value="1"/>
</dbReference>
<dbReference type="Pfam" id="PF07729">
    <property type="entry name" value="FCD"/>
    <property type="match status" value="1"/>
</dbReference>
<dbReference type="GO" id="GO:0003700">
    <property type="term" value="F:DNA-binding transcription factor activity"/>
    <property type="evidence" value="ECO:0007669"/>
    <property type="project" value="InterPro"/>
</dbReference>
<dbReference type="Pfam" id="PF00392">
    <property type="entry name" value="GntR"/>
    <property type="match status" value="1"/>
</dbReference>
<evidence type="ECO:0000313" key="4">
    <source>
        <dbReference type="EMBL" id="AXY23455.1"/>
    </source>
</evidence>
<proteinExistence type="predicted"/>
<accession>A0A347WF12</accession>
<dbReference type="InterPro" id="IPR036390">
    <property type="entry name" value="WH_DNA-bd_sf"/>
</dbReference>
<dbReference type="PANTHER" id="PTHR43537">
    <property type="entry name" value="TRANSCRIPTIONAL REGULATOR, GNTR FAMILY"/>
    <property type="match status" value="1"/>
</dbReference>
<dbReference type="KEGG" id="ksc:CD178_02708"/>
<dbReference type="AlphaFoldDB" id="A0A347WF12"/>
<dbReference type="PANTHER" id="PTHR43537:SF53">
    <property type="entry name" value="HTH-TYPE TRANSCRIPTIONAL REPRESSOR NANR"/>
    <property type="match status" value="1"/>
</dbReference>
<dbReference type="SMART" id="SM00345">
    <property type="entry name" value="HTH_GNTR"/>
    <property type="match status" value="1"/>
</dbReference>
<dbReference type="PROSITE" id="PS50949">
    <property type="entry name" value="HTH_GNTR"/>
    <property type="match status" value="1"/>
</dbReference>
<evidence type="ECO:0000313" key="5">
    <source>
        <dbReference type="Proteomes" id="UP000264120"/>
    </source>
</evidence>
<organism evidence="4 5">
    <name type="scientific">Komagataeibacter saccharivorans</name>
    <dbReference type="NCBI Taxonomy" id="265959"/>
    <lineage>
        <taxon>Bacteria</taxon>
        <taxon>Pseudomonadati</taxon>
        <taxon>Pseudomonadota</taxon>
        <taxon>Alphaproteobacteria</taxon>
        <taxon>Acetobacterales</taxon>
        <taxon>Acetobacteraceae</taxon>
        <taxon>Komagataeibacter</taxon>
    </lineage>
</organism>
<protein>
    <submittedName>
        <fullName evidence="4">Putative HTH-type transcriptional regulator YdfH</fullName>
    </submittedName>
</protein>
<dbReference type="InterPro" id="IPR000524">
    <property type="entry name" value="Tscrpt_reg_HTH_GntR"/>
</dbReference>
<gene>
    <name evidence="4" type="primary">ydfH_1</name>
    <name evidence="4" type="ORF">CD178_02708</name>
</gene>
<dbReference type="Proteomes" id="UP000264120">
    <property type="component" value="Chromosome"/>
</dbReference>
<dbReference type="Gene3D" id="1.10.10.10">
    <property type="entry name" value="Winged helix-like DNA-binding domain superfamily/Winged helix DNA-binding domain"/>
    <property type="match status" value="1"/>
</dbReference>
<evidence type="ECO:0000256" key="1">
    <source>
        <dbReference type="ARBA" id="ARBA00023015"/>
    </source>
</evidence>
<dbReference type="EMBL" id="CP023036">
    <property type="protein sequence ID" value="AXY23455.1"/>
    <property type="molecule type" value="Genomic_DNA"/>
</dbReference>
<dbReference type="GO" id="GO:0003677">
    <property type="term" value="F:DNA binding"/>
    <property type="evidence" value="ECO:0007669"/>
    <property type="project" value="UniProtKB-KW"/>
</dbReference>
<dbReference type="SUPFAM" id="SSF48008">
    <property type="entry name" value="GntR ligand-binding domain-like"/>
    <property type="match status" value="1"/>
</dbReference>
<dbReference type="InterPro" id="IPR036388">
    <property type="entry name" value="WH-like_DNA-bd_sf"/>
</dbReference>
<dbReference type="InterPro" id="IPR008920">
    <property type="entry name" value="TF_FadR/GntR_C"/>
</dbReference>
<evidence type="ECO:0000256" key="2">
    <source>
        <dbReference type="ARBA" id="ARBA00023125"/>
    </source>
</evidence>
<keyword evidence="1" id="KW-0805">Transcription regulation</keyword>
<evidence type="ECO:0000256" key="3">
    <source>
        <dbReference type="ARBA" id="ARBA00023163"/>
    </source>
</evidence>
<keyword evidence="2" id="KW-0238">DNA-binding</keyword>